<comment type="caution">
    <text evidence="1">The sequence shown here is derived from an EMBL/GenBank/DDBJ whole genome shotgun (WGS) entry which is preliminary data.</text>
</comment>
<sequence>MGWEIPEEMLKSEYWRIKEQPKKENWLYELGRHDKRGSRLNEEDETQTIP</sequence>
<gene>
    <name evidence="1" type="ORF">LCGC14_2013700</name>
</gene>
<protein>
    <submittedName>
        <fullName evidence="1">Uncharacterized protein</fullName>
    </submittedName>
</protein>
<reference evidence="1" key="1">
    <citation type="journal article" date="2015" name="Nature">
        <title>Complex archaea that bridge the gap between prokaryotes and eukaryotes.</title>
        <authorList>
            <person name="Spang A."/>
            <person name="Saw J.H."/>
            <person name="Jorgensen S.L."/>
            <person name="Zaremba-Niedzwiedzka K."/>
            <person name="Martijn J."/>
            <person name="Lind A.E."/>
            <person name="van Eijk R."/>
            <person name="Schleper C."/>
            <person name="Guy L."/>
            <person name="Ettema T.J."/>
        </authorList>
    </citation>
    <scope>NUCLEOTIDE SEQUENCE</scope>
</reference>
<proteinExistence type="predicted"/>
<accession>A0A0F9EZJ3</accession>
<dbReference type="AlphaFoldDB" id="A0A0F9EZJ3"/>
<evidence type="ECO:0000313" key="1">
    <source>
        <dbReference type="EMBL" id="KKL79548.1"/>
    </source>
</evidence>
<dbReference type="EMBL" id="LAZR01023137">
    <property type="protein sequence ID" value="KKL79548.1"/>
    <property type="molecule type" value="Genomic_DNA"/>
</dbReference>
<organism evidence="1">
    <name type="scientific">marine sediment metagenome</name>
    <dbReference type="NCBI Taxonomy" id="412755"/>
    <lineage>
        <taxon>unclassified sequences</taxon>
        <taxon>metagenomes</taxon>
        <taxon>ecological metagenomes</taxon>
    </lineage>
</organism>
<name>A0A0F9EZJ3_9ZZZZ</name>